<keyword evidence="7" id="KW-0698">rRNA processing</keyword>
<dbReference type="PATRIC" id="fig|1263870.3.peg.1965"/>
<dbReference type="GO" id="GO:0004222">
    <property type="term" value="F:metalloendopeptidase activity"/>
    <property type="evidence" value="ECO:0007669"/>
    <property type="project" value="InterPro"/>
</dbReference>
<keyword evidence="3 7" id="KW-0479">Metal-binding</keyword>
<comment type="similarity">
    <text evidence="1 7">Belongs to the endoribonuclease YbeY family.</text>
</comment>
<evidence type="ECO:0000256" key="6">
    <source>
        <dbReference type="ARBA" id="ARBA00022833"/>
    </source>
</evidence>
<comment type="subcellular location">
    <subcellularLocation>
        <location evidence="7">Cytoplasm</location>
    </subcellularLocation>
</comment>
<dbReference type="NCBIfam" id="TIGR00043">
    <property type="entry name" value="rRNA maturation RNase YbeY"/>
    <property type="match status" value="1"/>
</dbReference>
<dbReference type="GO" id="GO:0006364">
    <property type="term" value="P:rRNA processing"/>
    <property type="evidence" value="ECO:0007669"/>
    <property type="project" value="UniProtKB-UniRule"/>
</dbReference>
<keyword evidence="2 7" id="KW-0540">Nuclease</keyword>
<evidence type="ECO:0000256" key="3">
    <source>
        <dbReference type="ARBA" id="ARBA00022723"/>
    </source>
</evidence>
<dbReference type="SUPFAM" id="SSF55486">
    <property type="entry name" value="Metalloproteases ('zincins'), catalytic domain"/>
    <property type="match status" value="1"/>
</dbReference>
<evidence type="ECO:0000313" key="8">
    <source>
        <dbReference type="EMBL" id="EMI56719.1"/>
    </source>
</evidence>
<feature type="binding site" evidence="7">
    <location>
        <position position="133"/>
    </location>
    <ligand>
        <name>Zn(2+)</name>
        <dbReference type="ChEBI" id="CHEBI:29105"/>
        <note>catalytic</note>
    </ligand>
</feature>
<proteinExistence type="inferred from homology"/>
<keyword evidence="9" id="KW-1185">Reference proteome</keyword>
<feature type="binding site" evidence="7">
    <location>
        <position position="123"/>
    </location>
    <ligand>
        <name>Zn(2+)</name>
        <dbReference type="ChEBI" id="CHEBI:29105"/>
        <note>catalytic</note>
    </ligand>
</feature>
<dbReference type="Proteomes" id="UP000011885">
    <property type="component" value="Unassembled WGS sequence"/>
</dbReference>
<dbReference type="EMBL" id="ANOH01000129">
    <property type="protein sequence ID" value="EMI56719.1"/>
    <property type="molecule type" value="Genomic_DNA"/>
</dbReference>
<gene>
    <name evidence="7" type="primary">ybeY</name>
    <name evidence="8" type="ORF">RSSM_01839</name>
</gene>
<evidence type="ECO:0000256" key="1">
    <source>
        <dbReference type="ARBA" id="ARBA00010875"/>
    </source>
</evidence>
<evidence type="ECO:0000256" key="4">
    <source>
        <dbReference type="ARBA" id="ARBA00022759"/>
    </source>
</evidence>
<organism evidence="8 9">
    <name type="scientific">Rhodopirellula sallentina SM41</name>
    <dbReference type="NCBI Taxonomy" id="1263870"/>
    <lineage>
        <taxon>Bacteria</taxon>
        <taxon>Pseudomonadati</taxon>
        <taxon>Planctomycetota</taxon>
        <taxon>Planctomycetia</taxon>
        <taxon>Pirellulales</taxon>
        <taxon>Pirellulaceae</taxon>
        <taxon>Rhodopirellula</taxon>
    </lineage>
</organism>
<comment type="cofactor">
    <cofactor evidence="7">
        <name>Zn(2+)</name>
        <dbReference type="ChEBI" id="CHEBI:29105"/>
    </cofactor>
    <text evidence="7">Binds 1 zinc ion.</text>
</comment>
<dbReference type="InterPro" id="IPR002036">
    <property type="entry name" value="YbeY"/>
</dbReference>
<dbReference type="GO" id="GO:0005737">
    <property type="term" value="C:cytoplasm"/>
    <property type="evidence" value="ECO:0007669"/>
    <property type="project" value="UniProtKB-SubCell"/>
</dbReference>
<reference evidence="8 9" key="1">
    <citation type="journal article" date="2013" name="Mar. Genomics">
        <title>Expression of sulfatases in Rhodopirellula baltica and the diversity of sulfatases in the genus Rhodopirellula.</title>
        <authorList>
            <person name="Wegner C.E."/>
            <person name="Richter-Heitmann T."/>
            <person name="Klindworth A."/>
            <person name="Klockow C."/>
            <person name="Richter M."/>
            <person name="Achstetter T."/>
            <person name="Glockner F.O."/>
            <person name="Harder J."/>
        </authorList>
    </citation>
    <scope>NUCLEOTIDE SEQUENCE [LARGE SCALE GENOMIC DNA]</scope>
    <source>
        <strain evidence="8 9">SM41</strain>
    </source>
</reference>
<dbReference type="InterPro" id="IPR023091">
    <property type="entry name" value="MetalPrtase_cat_dom_sf_prd"/>
</dbReference>
<dbReference type="GO" id="GO:0008270">
    <property type="term" value="F:zinc ion binding"/>
    <property type="evidence" value="ECO:0007669"/>
    <property type="project" value="UniProtKB-UniRule"/>
</dbReference>
<comment type="caution">
    <text evidence="8">The sequence shown here is derived from an EMBL/GenBank/DDBJ whole genome shotgun (WGS) entry which is preliminary data.</text>
</comment>
<dbReference type="InterPro" id="IPR020549">
    <property type="entry name" value="YbeY_CS"/>
</dbReference>
<keyword evidence="5 7" id="KW-0378">Hydrolase</keyword>
<dbReference type="EC" id="3.1.-.-" evidence="7"/>
<keyword evidence="7" id="KW-0690">Ribosome biogenesis</keyword>
<evidence type="ECO:0000256" key="7">
    <source>
        <dbReference type="HAMAP-Rule" id="MF_00009"/>
    </source>
</evidence>
<dbReference type="GO" id="GO:0004521">
    <property type="term" value="F:RNA endonuclease activity"/>
    <property type="evidence" value="ECO:0007669"/>
    <property type="project" value="UniProtKB-UniRule"/>
</dbReference>
<dbReference type="Pfam" id="PF02130">
    <property type="entry name" value="YbeY"/>
    <property type="match status" value="1"/>
</dbReference>
<evidence type="ECO:0000256" key="5">
    <source>
        <dbReference type="ARBA" id="ARBA00022801"/>
    </source>
</evidence>
<keyword evidence="7" id="KW-0963">Cytoplasm</keyword>
<dbReference type="Gene3D" id="3.40.390.30">
    <property type="entry name" value="Metalloproteases ('zincins'), catalytic domain"/>
    <property type="match status" value="1"/>
</dbReference>
<evidence type="ECO:0000256" key="2">
    <source>
        <dbReference type="ARBA" id="ARBA00022722"/>
    </source>
</evidence>
<protein>
    <recommendedName>
        <fullName evidence="7">Endoribonuclease YbeY</fullName>
        <ecNumber evidence="7">3.1.-.-</ecNumber>
    </recommendedName>
</protein>
<keyword evidence="6 7" id="KW-0862">Zinc</keyword>
<dbReference type="AlphaFoldDB" id="M5U645"/>
<dbReference type="PROSITE" id="PS01306">
    <property type="entry name" value="UPF0054"/>
    <property type="match status" value="1"/>
</dbReference>
<evidence type="ECO:0000313" key="9">
    <source>
        <dbReference type="Proteomes" id="UP000011885"/>
    </source>
</evidence>
<comment type="function">
    <text evidence="7">Single strand-specific metallo-endoribonuclease involved in late-stage 70S ribosome quality control and in maturation of the 3' terminus of the 16S rRNA.</text>
</comment>
<name>M5U645_9BACT</name>
<keyword evidence="4 7" id="KW-0255">Endonuclease</keyword>
<dbReference type="PANTHER" id="PTHR46986:SF1">
    <property type="entry name" value="ENDORIBONUCLEASE YBEY, CHLOROPLASTIC"/>
    <property type="match status" value="1"/>
</dbReference>
<accession>M5U645</accession>
<dbReference type="PANTHER" id="PTHR46986">
    <property type="entry name" value="ENDORIBONUCLEASE YBEY, CHLOROPLASTIC"/>
    <property type="match status" value="1"/>
</dbReference>
<dbReference type="HAMAP" id="MF_00009">
    <property type="entry name" value="Endoribonucl_YbeY"/>
    <property type="match status" value="1"/>
</dbReference>
<feature type="binding site" evidence="7">
    <location>
        <position position="127"/>
    </location>
    <ligand>
        <name>Zn(2+)</name>
        <dbReference type="ChEBI" id="CHEBI:29105"/>
        <note>catalytic</note>
    </ligand>
</feature>
<sequence length="156" mass="17295">MTDLMSDIEITIDAAVREKLQNHSTEEFPLGTTAIAKAVRSAASVGECSDCRIGVRVTDDPTIHKINRDFLEHDYPTDVISFPYELQPPMVEGELVVSIDTAEVEAADAGWSVAEELLLYVMHGTLHLVGFDDTDDESRKEMRNAERRAMEGLRSG</sequence>